<evidence type="ECO:0000313" key="2">
    <source>
        <dbReference type="EMBL" id="MFC5628351.1"/>
    </source>
</evidence>
<dbReference type="RefSeq" id="WP_270897268.1">
    <property type="nucleotide sequence ID" value="NZ_JBHSPF010000019.1"/>
</dbReference>
<evidence type="ECO:0000313" key="3">
    <source>
        <dbReference type="Proteomes" id="UP001596143"/>
    </source>
</evidence>
<comment type="caution">
    <text evidence="2">The sequence shown here is derived from an EMBL/GenBank/DDBJ whole genome shotgun (WGS) entry which is preliminary data.</text>
</comment>
<proteinExistence type="predicted"/>
<gene>
    <name evidence="2" type="ORF">ACFPTR_05495</name>
</gene>
<keyword evidence="3" id="KW-1185">Reference proteome</keyword>
<organism evidence="2 3">
    <name type="scientific">Aliibacillus thermotolerans</name>
    <dbReference type="NCBI Taxonomy" id="1834418"/>
    <lineage>
        <taxon>Bacteria</taxon>
        <taxon>Bacillati</taxon>
        <taxon>Bacillota</taxon>
        <taxon>Bacilli</taxon>
        <taxon>Bacillales</taxon>
        <taxon>Bacillaceae</taxon>
        <taxon>Aliibacillus</taxon>
    </lineage>
</organism>
<keyword evidence="1" id="KW-0472">Membrane</keyword>
<feature type="transmembrane region" description="Helical" evidence="1">
    <location>
        <begin position="12"/>
        <end position="33"/>
    </location>
</feature>
<accession>A0ABW0U7Q8</accession>
<feature type="transmembrane region" description="Helical" evidence="1">
    <location>
        <begin position="39"/>
        <end position="57"/>
    </location>
</feature>
<dbReference type="Proteomes" id="UP001596143">
    <property type="component" value="Unassembled WGS sequence"/>
</dbReference>
<keyword evidence="1" id="KW-1133">Transmembrane helix</keyword>
<name>A0ABW0U7Q8_9BACI</name>
<dbReference type="EMBL" id="JBHSPF010000019">
    <property type="protein sequence ID" value="MFC5628351.1"/>
    <property type="molecule type" value="Genomic_DNA"/>
</dbReference>
<evidence type="ECO:0000256" key="1">
    <source>
        <dbReference type="SAM" id="Phobius"/>
    </source>
</evidence>
<protein>
    <submittedName>
        <fullName evidence="2">Uncharacterized protein</fullName>
    </submittedName>
</protein>
<reference evidence="3" key="1">
    <citation type="journal article" date="2019" name="Int. J. Syst. Evol. Microbiol.">
        <title>The Global Catalogue of Microorganisms (GCM) 10K type strain sequencing project: providing services to taxonomists for standard genome sequencing and annotation.</title>
        <authorList>
            <consortium name="The Broad Institute Genomics Platform"/>
            <consortium name="The Broad Institute Genome Sequencing Center for Infectious Disease"/>
            <person name="Wu L."/>
            <person name="Ma J."/>
        </authorList>
    </citation>
    <scope>NUCLEOTIDE SEQUENCE [LARGE SCALE GENOMIC DNA]</scope>
    <source>
        <strain evidence="3">CGMCC 1.15790</strain>
    </source>
</reference>
<keyword evidence="1" id="KW-0812">Transmembrane</keyword>
<sequence length="99" mass="11355">MIASMYKRRMKAATVISVMIFMIAIGAMLIDFPQKAEEWMNVVSIGMVGLFIGILALSSRKKYLKVVNIHIPEKKISIQALDHLVFKKRYRYFPSFATV</sequence>